<comment type="caution">
    <text evidence="1">The sequence shown here is derived from an EMBL/GenBank/DDBJ whole genome shotgun (WGS) entry which is preliminary data.</text>
</comment>
<keyword evidence="2" id="KW-1185">Reference proteome</keyword>
<name>A0ACB9ZY50_CATRO</name>
<proteinExistence type="predicted"/>
<protein>
    <submittedName>
        <fullName evidence="1">Uncharacterized protein</fullName>
    </submittedName>
</protein>
<evidence type="ECO:0000313" key="2">
    <source>
        <dbReference type="Proteomes" id="UP001060085"/>
    </source>
</evidence>
<dbReference type="Proteomes" id="UP001060085">
    <property type="component" value="Linkage Group LG07"/>
</dbReference>
<organism evidence="1 2">
    <name type="scientific">Catharanthus roseus</name>
    <name type="common">Madagascar periwinkle</name>
    <name type="synonym">Vinca rosea</name>
    <dbReference type="NCBI Taxonomy" id="4058"/>
    <lineage>
        <taxon>Eukaryota</taxon>
        <taxon>Viridiplantae</taxon>
        <taxon>Streptophyta</taxon>
        <taxon>Embryophyta</taxon>
        <taxon>Tracheophyta</taxon>
        <taxon>Spermatophyta</taxon>
        <taxon>Magnoliopsida</taxon>
        <taxon>eudicotyledons</taxon>
        <taxon>Gunneridae</taxon>
        <taxon>Pentapetalae</taxon>
        <taxon>asterids</taxon>
        <taxon>lamiids</taxon>
        <taxon>Gentianales</taxon>
        <taxon>Apocynaceae</taxon>
        <taxon>Rauvolfioideae</taxon>
        <taxon>Vinceae</taxon>
        <taxon>Catharanthinae</taxon>
        <taxon>Catharanthus</taxon>
    </lineage>
</organism>
<sequence length="149" mass="17019">MIAEGPLGGSPRNSEWVPREYSEAVTLQSVKEQVNKFSIFVDKEKTTQAPEEHDGLPIIEEPPQVTSKIGKSKRNECMPKTMSEVKEGELENTQAPWTQSKEKDEDRRNLMEFRVKFESAKRKQALCHGTMKTSFPSNLVLINVMFSFK</sequence>
<gene>
    <name evidence="1" type="ORF">M9H77_30613</name>
</gene>
<reference evidence="2" key="1">
    <citation type="journal article" date="2023" name="Nat. Plants">
        <title>Single-cell RNA sequencing provides a high-resolution roadmap for understanding the multicellular compartmentation of specialized metabolism.</title>
        <authorList>
            <person name="Sun S."/>
            <person name="Shen X."/>
            <person name="Li Y."/>
            <person name="Li Y."/>
            <person name="Wang S."/>
            <person name="Li R."/>
            <person name="Zhang H."/>
            <person name="Shen G."/>
            <person name="Guo B."/>
            <person name="Wei J."/>
            <person name="Xu J."/>
            <person name="St-Pierre B."/>
            <person name="Chen S."/>
            <person name="Sun C."/>
        </authorList>
    </citation>
    <scope>NUCLEOTIDE SEQUENCE [LARGE SCALE GENOMIC DNA]</scope>
</reference>
<accession>A0ACB9ZY50</accession>
<dbReference type="EMBL" id="CM044707">
    <property type="protein sequence ID" value="KAI5653426.1"/>
    <property type="molecule type" value="Genomic_DNA"/>
</dbReference>
<evidence type="ECO:0000313" key="1">
    <source>
        <dbReference type="EMBL" id="KAI5653426.1"/>
    </source>
</evidence>